<comment type="caution">
    <text evidence="1">The sequence shown here is derived from an EMBL/GenBank/DDBJ whole genome shotgun (WGS) entry which is preliminary data.</text>
</comment>
<dbReference type="EMBL" id="LXFE01003116">
    <property type="protein sequence ID" value="OLL22512.1"/>
    <property type="molecule type" value="Genomic_DNA"/>
</dbReference>
<dbReference type="InterPro" id="IPR020119">
    <property type="entry name" value="PsdUridine_synth_TruD_CS"/>
</dbReference>
<dbReference type="GO" id="GO:0001522">
    <property type="term" value="P:pseudouridine synthesis"/>
    <property type="evidence" value="ECO:0007669"/>
    <property type="project" value="InterPro"/>
</dbReference>
<dbReference type="Gene3D" id="3.30.2350.20">
    <property type="entry name" value="TruD, catalytic domain"/>
    <property type="match status" value="1"/>
</dbReference>
<dbReference type="InterPro" id="IPR001656">
    <property type="entry name" value="PsdUridine_synth_TruD"/>
</dbReference>
<dbReference type="AlphaFoldDB" id="A0A1U7LIY6"/>
<dbReference type="PANTHER" id="PTHR13326:SF21">
    <property type="entry name" value="PSEUDOURIDYLATE SYNTHASE PUS7L"/>
    <property type="match status" value="1"/>
</dbReference>
<dbReference type="PROSITE" id="PS01268">
    <property type="entry name" value="UPF0024"/>
    <property type="match status" value="1"/>
</dbReference>
<sequence>MVEELLGEKVFASVEALFVTHGKEPKEVFTVEIDKKEARTKFHKTMRKVFNNKLETTMTDDARIRISWNQGKNNRRLQKSLSWAELGGVYCQFSLYKENRDTMEVISNFSKAIGTHTRNFGYAGTKDRRAVTVQRVSAHKIRAERIEPLTKNLRGVKVGNFSYSNNGLQLGDLSGNEFTIVLRHSSYLPLV</sequence>
<name>A0A1U7LIY6_NEOID</name>
<reference evidence="1 2" key="1">
    <citation type="submission" date="2016-04" db="EMBL/GenBank/DDBJ databases">
        <title>Evolutionary innovation and constraint leading to complex multicellularity in the Ascomycota.</title>
        <authorList>
            <person name="Cisse O."/>
            <person name="Nguyen A."/>
            <person name="Hewitt D.A."/>
            <person name="Jedd G."/>
            <person name="Stajich J.E."/>
        </authorList>
    </citation>
    <scope>NUCLEOTIDE SEQUENCE [LARGE SCALE GENOMIC DNA]</scope>
    <source>
        <strain evidence="1 2">DAH-3</strain>
    </source>
</reference>
<dbReference type="Pfam" id="PF01142">
    <property type="entry name" value="TruD"/>
    <property type="match status" value="1"/>
</dbReference>
<dbReference type="InterPro" id="IPR042214">
    <property type="entry name" value="TruD_catalytic"/>
</dbReference>
<dbReference type="PANTHER" id="PTHR13326">
    <property type="entry name" value="TRNA PSEUDOURIDINE SYNTHASE D"/>
    <property type="match status" value="1"/>
</dbReference>
<keyword evidence="2" id="KW-1185">Reference proteome</keyword>
<evidence type="ECO:0008006" key="3">
    <source>
        <dbReference type="Google" id="ProtNLM"/>
    </source>
</evidence>
<dbReference type="Proteomes" id="UP000186594">
    <property type="component" value="Unassembled WGS sequence"/>
</dbReference>
<protein>
    <recommendedName>
        <fullName evidence="3">Multisubstrate pseudouridine synthase 7</fullName>
    </recommendedName>
</protein>
<evidence type="ECO:0000313" key="2">
    <source>
        <dbReference type="Proteomes" id="UP000186594"/>
    </source>
</evidence>
<organism evidence="1 2">
    <name type="scientific">Neolecta irregularis (strain DAH-3)</name>
    <dbReference type="NCBI Taxonomy" id="1198029"/>
    <lineage>
        <taxon>Eukaryota</taxon>
        <taxon>Fungi</taxon>
        <taxon>Dikarya</taxon>
        <taxon>Ascomycota</taxon>
        <taxon>Taphrinomycotina</taxon>
        <taxon>Neolectales</taxon>
        <taxon>Neolectaceae</taxon>
        <taxon>Neolecta</taxon>
    </lineage>
</organism>
<proteinExistence type="predicted"/>
<dbReference type="InterPro" id="IPR020103">
    <property type="entry name" value="PsdUridine_synth_cat_dom_sf"/>
</dbReference>
<dbReference type="STRING" id="1198029.A0A1U7LIY6"/>
<dbReference type="OrthoDB" id="447290at2759"/>
<dbReference type="GO" id="GO:0003723">
    <property type="term" value="F:RNA binding"/>
    <property type="evidence" value="ECO:0007669"/>
    <property type="project" value="InterPro"/>
</dbReference>
<dbReference type="GO" id="GO:0005634">
    <property type="term" value="C:nucleus"/>
    <property type="evidence" value="ECO:0007669"/>
    <property type="project" value="TreeGrafter"/>
</dbReference>
<evidence type="ECO:0000313" key="1">
    <source>
        <dbReference type="EMBL" id="OLL22512.1"/>
    </source>
</evidence>
<accession>A0A1U7LIY6</accession>
<dbReference type="GO" id="GO:0009982">
    <property type="term" value="F:pseudouridine synthase activity"/>
    <property type="evidence" value="ECO:0007669"/>
    <property type="project" value="InterPro"/>
</dbReference>
<gene>
    <name evidence="1" type="ORF">NEOLI_002657</name>
</gene>
<dbReference type="SUPFAM" id="SSF55120">
    <property type="entry name" value="Pseudouridine synthase"/>
    <property type="match status" value="1"/>
</dbReference>